<proteinExistence type="evidence at protein level"/>
<keyword evidence="6 8" id="KW-0456">Lyase</keyword>
<dbReference type="InterPro" id="IPR001148">
    <property type="entry name" value="CA_dom"/>
</dbReference>
<feature type="region of interest" description="Disordered" evidence="9">
    <location>
        <begin position="280"/>
        <end position="312"/>
    </location>
</feature>
<evidence type="ECO:0000256" key="2">
    <source>
        <dbReference type="ARBA" id="ARBA00010718"/>
    </source>
</evidence>
<evidence type="ECO:0000256" key="3">
    <source>
        <dbReference type="ARBA" id="ARBA00012925"/>
    </source>
</evidence>
<dbReference type="EMBL" id="ABJB010680331">
    <property type="status" value="NOT_ANNOTATED_CDS"/>
    <property type="molecule type" value="Genomic_DNA"/>
</dbReference>
<evidence type="ECO:0000256" key="7">
    <source>
        <dbReference type="ARBA" id="ARBA00048348"/>
    </source>
</evidence>
<dbReference type="EMBL" id="ABJB010434170">
    <property type="status" value="NOT_ANNOTATED_CDS"/>
    <property type="molecule type" value="Genomic_DNA"/>
</dbReference>
<dbReference type="EMBL" id="DS979414">
    <property type="protein sequence ID" value="EEC20421.1"/>
    <property type="molecule type" value="Genomic_DNA"/>
</dbReference>
<dbReference type="SMART" id="SM01057">
    <property type="entry name" value="Carb_anhydrase"/>
    <property type="match status" value="1"/>
</dbReference>
<feature type="domain" description="Alpha-carbonic anhydrase" evidence="10">
    <location>
        <begin position="45"/>
        <end position="311"/>
    </location>
</feature>
<dbReference type="Gene3D" id="3.10.200.10">
    <property type="entry name" value="Alpha carbonic anhydrase"/>
    <property type="match status" value="1"/>
</dbReference>
<evidence type="ECO:0000313" key="11">
    <source>
        <dbReference type="EMBL" id="EEC20421.1"/>
    </source>
</evidence>
<dbReference type="InterPro" id="IPR018338">
    <property type="entry name" value="Carbonic_anhydrase_a-class_CS"/>
</dbReference>
<dbReference type="VEuPathDB" id="VectorBase:ISCP_017707"/>
<dbReference type="GO" id="GO:0008270">
    <property type="term" value="F:zinc ion binding"/>
    <property type="evidence" value="ECO:0007669"/>
    <property type="project" value="UniProtKB-UniRule"/>
</dbReference>
<protein>
    <recommendedName>
        <fullName evidence="3 8">Carbonic anhydrase</fullName>
        <ecNumber evidence="3 8">4.2.1.1</ecNumber>
    </recommendedName>
</protein>
<dbReference type="Proteomes" id="UP000001555">
    <property type="component" value="Unassembled WGS sequence"/>
</dbReference>
<dbReference type="OrthoDB" id="429145at2759"/>
<evidence type="ECO:0000256" key="5">
    <source>
        <dbReference type="ARBA" id="ARBA00022833"/>
    </source>
</evidence>
<evidence type="ECO:0000256" key="4">
    <source>
        <dbReference type="ARBA" id="ARBA00022723"/>
    </source>
</evidence>
<dbReference type="EnsemblMetazoa" id="ISCW015100-RA">
    <property type="protein sequence ID" value="ISCW015100-PA"/>
    <property type="gene ID" value="ISCW015100"/>
</dbReference>
<comment type="catalytic activity">
    <reaction evidence="7 8">
        <text>hydrogencarbonate + H(+) = CO2 + H2O</text>
        <dbReference type="Rhea" id="RHEA:10748"/>
        <dbReference type="ChEBI" id="CHEBI:15377"/>
        <dbReference type="ChEBI" id="CHEBI:15378"/>
        <dbReference type="ChEBI" id="CHEBI:16526"/>
        <dbReference type="ChEBI" id="CHEBI:17544"/>
        <dbReference type="EC" id="4.2.1.1"/>
    </reaction>
</comment>
<dbReference type="STRING" id="6945.B7QNJ9"/>
<evidence type="ECO:0000256" key="6">
    <source>
        <dbReference type="ARBA" id="ARBA00023239"/>
    </source>
</evidence>
<dbReference type="AlphaFoldDB" id="B7QNJ9"/>
<keyword evidence="5 8" id="KW-0862">Zinc</keyword>
<accession>B7QNJ9</accession>
<dbReference type="FunCoup" id="B7QNJ9">
    <property type="interactions" value="37"/>
</dbReference>
<evidence type="ECO:0007829" key="14">
    <source>
        <dbReference type="PeptideAtlas" id="B7QNJ9"/>
    </source>
</evidence>
<dbReference type="InParanoid" id="B7QNJ9"/>
<comment type="cofactor">
    <cofactor evidence="1 8">
        <name>Zn(2+)</name>
        <dbReference type="ChEBI" id="CHEBI:29105"/>
    </cofactor>
</comment>
<dbReference type="Pfam" id="PF00194">
    <property type="entry name" value="Carb_anhydrase"/>
    <property type="match status" value="1"/>
</dbReference>
<keyword evidence="13" id="KW-1185">Reference proteome</keyword>
<dbReference type="EMBL" id="ABJB010479507">
    <property type="status" value="NOT_ANNOTATED_CDS"/>
    <property type="molecule type" value="Genomic_DNA"/>
</dbReference>
<evidence type="ECO:0000313" key="13">
    <source>
        <dbReference type="Proteomes" id="UP000001555"/>
    </source>
</evidence>
<dbReference type="CDD" id="cd00326">
    <property type="entry name" value="alpha_CA"/>
    <property type="match status" value="1"/>
</dbReference>
<comment type="similarity">
    <text evidence="2 8">Belongs to the alpha-carbonic anhydrase family.</text>
</comment>
<evidence type="ECO:0000256" key="1">
    <source>
        <dbReference type="ARBA" id="ARBA00001947"/>
    </source>
</evidence>
<dbReference type="PANTHER" id="PTHR18952">
    <property type="entry name" value="CARBONIC ANHYDRASE"/>
    <property type="match status" value="1"/>
</dbReference>
<dbReference type="PANTHER" id="PTHR18952:SF141">
    <property type="entry name" value="CARBONIC ANHYDRASE"/>
    <property type="match status" value="1"/>
</dbReference>
<dbReference type="InterPro" id="IPR023561">
    <property type="entry name" value="Carbonic_anhydrase_a-class"/>
</dbReference>
<reference evidence="11 13" key="1">
    <citation type="submission" date="2008-03" db="EMBL/GenBank/DDBJ databases">
        <title>Annotation of Ixodes scapularis.</title>
        <authorList>
            <consortium name="Ixodes scapularis Genome Project Consortium"/>
            <person name="Caler E."/>
            <person name="Hannick L.I."/>
            <person name="Bidwell S."/>
            <person name="Joardar V."/>
            <person name="Thiagarajan M."/>
            <person name="Amedeo P."/>
            <person name="Galinsky K.J."/>
            <person name="Schobel S."/>
            <person name="Inman J."/>
            <person name="Hostetler J."/>
            <person name="Miller J."/>
            <person name="Hammond M."/>
            <person name="Megy K."/>
            <person name="Lawson D."/>
            <person name="Kodira C."/>
            <person name="Sutton G."/>
            <person name="Meyer J."/>
            <person name="Hill C.A."/>
            <person name="Birren B."/>
            <person name="Nene V."/>
            <person name="Collins F."/>
            <person name="Alarcon-Chaidez F."/>
            <person name="Wikel S."/>
            <person name="Strausberg R."/>
        </authorList>
    </citation>
    <scope>NUCLEOTIDE SEQUENCE [LARGE SCALE GENOMIC DNA]</scope>
    <source>
        <strain evidence="13">Wikel</strain>
        <strain evidence="11">Wikel colony</strain>
    </source>
</reference>
<gene>
    <name evidence="11" type="ORF">IscW_ISCW015100</name>
</gene>
<evidence type="ECO:0000256" key="8">
    <source>
        <dbReference type="RuleBase" id="RU367011"/>
    </source>
</evidence>
<dbReference type="PROSITE" id="PS51144">
    <property type="entry name" value="ALPHA_CA_2"/>
    <property type="match status" value="1"/>
</dbReference>
<dbReference type="PaxDb" id="6945-B7QNJ9"/>
<name>B7QNJ9_IXOSC</name>
<evidence type="ECO:0000313" key="12">
    <source>
        <dbReference type="EnsemblMetazoa" id="ISCW015100-PA"/>
    </source>
</evidence>
<dbReference type="SUPFAM" id="SSF51069">
    <property type="entry name" value="Carbonic anhydrase"/>
    <property type="match status" value="1"/>
</dbReference>
<comment type="function">
    <text evidence="8">Reversible hydration of carbon dioxide.</text>
</comment>
<keyword evidence="4 8" id="KW-0479">Metal-binding</keyword>
<dbReference type="EMBL" id="ABJB010464273">
    <property type="status" value="NOT_ANNOTATED_CDS"/>
    <property type="molecule type" value="Genomic_DNA"/>
</dbReference>
<dbReference type="EC" id="4.2.1.1" evidence="3 8"/>
<evidence type="ECO:0000259" key="10">
    <source>
        <dbReference type="PROSITE" id="PS51144"/>
    </source>
</evidence>
<dbReference type="HOGENOM" id="CLU_039326_2_1_1"/>
<dbReference type="PROSITE" id="PS00162">
    <property type="entry name" value="ALPHA_CA_1"/>
    <property type="match status" value="1"/>
</dbReference>
<dbReference type="GO" id="GO:0005737">
    <property type="term" value="C:cytoplasm"/>
    <property type="evidence" value="ECO:0000318"/>
    <property type="project" value="GO_Central"/>
</dbReference>
<dbReference type="GO" id="GO:0004089">
    <property type="term" value="F:carbonate dehydratase activity"/>
    <property type="evidence" value="ECO:0000318"/>
    <property type="project" value="GO_Central"/>
</dbReference>
<dbReference type="VEuPathDB" id="VectorBase:ISCW015100"/>
<dbReference type="InterPro" id="IPR036398">
    <property type="entry name" value="CA_dom_sf"/>
</dbReference>
<reference evidence="12" key="2">
    <citation type="submission" date="2020-05" db="UniProtKB">
        <authorList>
            <consortium name="EnsemblMetazoa"/>
        </authorList>
    </citation>
    <scope>IDENTIFICATION</scope>
    <source>
        <strain evidence="12">wikel</strain>
    </source>
</reference>
<dbReference type="VEuPathDB" id="VectorBase:ISCI015100"/>
<keyword evidence="14" id="KW-1267">Proteomics identification</keyword>
<sequence length="312" mass="34387">MGSSCSTGTLLPAIVASPGEGQAWGAAVSRWSTAIDRGPQVCEMPTLTVDPDTASRGPSNWSKIYPKAAGEKQSPIDIVQKNVQSDPFLAENPLRWNYKGLHCTNLLNTGCGWRADVTAQGPNISGGPLHHNYQMVQFHSHWGTCSKMGSEHTVDGEHYAGELHLVHYNLDMYSRASEAACSDKGLSVIGIFLKEGQPHEELQKITDSMKKVIYRGDKCSIDQDIDIGSLIPKNSSYWTYEGSLTTPPCYESVTWIVFKEPIEVSQEQFEAFRELMSYKEGEGPKAPTDGPILKNYRPPQPLMGRVVRDPAN</sequence>
<evidence type="ECO:0000256" key="9">
    <source>
        <dbReference type="SAM" id="MobiDB-lite"/>
    </source>
</evidence>
<organism>
    <name type="scientific">Ixodes scapularis</name>
    <name type="common">Black-legged tick</name>
    <name type="synonym">Deer tick</name>
    <dbReference type="NCBI Taxonomy" id="6945"/>
    <lineage>
        <taxon>Eukaryota</taxon>
        <taxon>Metazoa</taxon>
        <taxon>Ecdysozoa</taxon>
        <taxon>Arthropoda</taxon>
        <taxon>Chelicerata</taxon>
        <taxon>Arachnida</taxon>
        <taxon>Acari</taxon>
        <taxon>Parasitiformes</taxon>
        <taxon>Ixodida</taxon>
        <taxon>Ixodoidea</taxon>
        <taxon>Ixodidae</taxon>
        <taxon>Ixodinae</taxon>
        <taxon>Ixodes</taxon>
    </lineage>
</organism>